<keyword evidence="5" id="KW-0539">Nucleus</keyword>
<evidence type="ECO:0000256" key="1">
    <source>
        <dbReference type="ARBA" id="ARBA00004123"/>
    </source>
</evidence>
<gene>
    <name evidence="7" type="ORF">TKK_011415</name>
</gene>
<evidence type="ECO:0000313" key="7">
    <source>
        <dbReference type="EMBL" id="KAL3394402.1"/>
    </source>
</evidence>
<dbReference type="PANTHER" id="PTHR21964">
    <property type="entry name" value="BREAST CANCER METASTASIS-SUPPRESSOR 1"/>
    <property type="match status" value="1"/>
</dbReference>
<comment type="subcellular location">
    <subcellularLocation>
        <location evidence="1">Nucleus</location>
    </subcellularLocation>
</comment>
<evidence type="ECO:0000313" key="8">
    <source>
        <dbReference type="Proteomes" id="UP001627154"/>
    </source>
</evidence>
<dbReference type="AlphaFoldDB" id="A0ABD2WMU7"/>
<dbReference type="SMART" id="SM01401">
    <property type="entry name" value="Sds3"/>
    <property type="match status" value="1"/>
</dbReference>
<feature type="compositionally biased region" description="Basic and acidic residues" evidence="6">
    <location>
        <begin position="48"/>
        <end position="58"/>
    </location>
</feature>
<evidence type="ECO:0000256" key="4">
    <source>
        <dbReference type="ARBA" id="ARBA00023163"/>
    </source>
</evidence>
<organism evidence="7 8">
    <name type="scientific">Trichogramma kaykai</name>
    <dbReference type="NCBI Taxonomy" id="54128"/>
    <lineage>
        <taxon>Eukaryota</taxon>
        <taxon>Metazoa</taxon>
        <taxon>Ecdysozoa</taxon>
        <taxon>Arthropoda</taxon>
        <taxon>Hexapoda</taxon>
        <taxon>Insecta</taxon>
        <taxon>Pterygota</taxon>
        <taxon>Neoptera</taxon>
        <taxon>Endopterygota</taxon>
        <taxon>Hymenoptera</taxon>
        <taxon>Apocrita</taxon>
        <taxon>Proctotrupomorpha</taxon>
        <taxon>Chalcidoidea</taxon>
        <taxon>Trichogrammatidae</taxon>
        <taxon>Trichogramma</taxon>
    </lineage>
</organism>
<dbReference type="Proteomes" id="UP001627154">
    <property type="component" value="Unassembled WGS sequence"/>
</dbReference>
<keyword evidence="8" id="KW-1185">Reference proteome</keyword>
<feature type="region of interest" description="Disordered" evidence="6">
    <location>
        <begin position="29"/>
        <end position="58"/>
    </location>
</feature>
<dbReference type="GO" id="GO:0010468">
    <property type="term" value="P:regulation of gene expression"/>
    <property type="evidence" value="ECO:0007669"/>
    <property type="project" value="UniProtKB-ARBA"/>
</dbReference>
<dbReference type="EMBL" id="JBJJXI010000092">
    <property type="protein sequence ID" value="KAL3394402.1"/>
    <property type="molecule type" value="Genomic_DNA"/>
</dbReference>
<accession>A0ABD2WMU7</accession>
<comment type="caution">
    <text evidence="7">The sequence shown here is derived from an EMBL/GenBank/DDBJ whole genome shotgun (WGS) entry which is preliminary data.</text>
</comment>
<evidence type="ECO:0000256" key="5">
    <source>
        <dbReference type="ARBA" id="ARBA00023242"/>
    </source>
</evidence>
<keyword evidence="4" id="KW-0804">Transcription</keyword>
<reference evidence="7 8" key="1">
    <citation type="journal article" date="2024" name="bioRxiv">
        <title>A reference genome for Trichogramma kaykai: A tiny desert-dwelling parasitoid wasp with competing sex-ratio distorters.</title>
        <authorList>
            <person name="Culotta J."/>
            <person name="Lindsey A.R."/>
        </authorList>
    </citation>
    <scope>NUCLEOTIDE SEQUENCE [LARGE SCALE GENOMIC DNA]</scope>
    <source>
        <strain evidence="7 8">KSX58</strain>
    </source>
</reference>
<dbReference type="InterPro" id="IPR013907">
    <property type="entry name" value="Sds3"/>
</dbReference>
<protein>
    <recommendedName>
        <fullName evidence="9">Sin3 histone deacetylase corepressor complex component SDS3</fullName>
    </recommendedName>
</protein>
<keyword evidence="3" id="KW-0805">Transcription regulation</keyword>
<evidence type="ECO:0008006" key="9">
    <source>
        <dbReference type="Google" id="ProtNLM"/>
    </source>
</evidence>
<feature type="compositionally biased region" description="Acidic residues" evidence="6">
    <location>
        <begin position="29"/>
        <end position="47"/>
    </location>
</feature>
<keyword evidence="2" id="KW-0678">Repressor</keyword>
<evidence type="ECO:0000256" key="6">
    <source>
        <dbReference type="SAM" id="MobiDB-lite"/>
    </source>
</evidence>
<evidence type="ECO:0000256" key="2">
    <source>
        <dbReference type="ARBA" id="ARBA00022491"/>
    </source>
</evidence>
<dbReference type="GO" id="GO:0005654">
    <property type="term" value="C:nucleoplasm"/>
    <property type="evidence" value="ECO:0007669"/>
    <property type="project" value="UniProtKB-ARBA"/>
</dbReference>
<evidence type="ECO:0000256" key="3">
    <source>
        <dbReference type="ARBA" id="ARBA00023015"/>
    </source>
</evidence>
<dbReference type="Pfam" id="PF08598">
    <property type="entry name" value="Sds3"/>
    <property type="match status" value="1"/>
</dbReference>
<proteinExistence type="predicted"/>
<name>A0ABD2WMU7_9HYME</name>
<sequence length="323" mass="37565">MHGNKTEEDDDDFFSRVKIKTEEEDDDLISLDFVERDESDEDTEEASESERGKTEEYPEIKEQIYQDKLATLNRQLQQLKDGVHPEYCRRLCKLEAMYQERLKMNIMGVAYLRSCVERDYALDMQAAKNHYEQKKSETLQKMIDKLLDSRKAIEADRYAIELTGDSTESKPIMTRKLRRRPNEPLPEKPEKRRKVLAPQVNYLLDEKEIEADLKAIMSGRNLSSIKKPTIIQNTSPVPNPQYNPPAGPPIETKIEDGKLLYEKRWYHRGQPVFVEGQFMPKYSAIISAVGTEAVFVKKLTDNTKHRIFLNQLSSGTMTIKRRS</sequence>